<accession>A0A9E8RUC7</accession>
<feature type="domain" description="Methyl-accepting transducer" evidence="8">
    <location>
        <begin position="151"/>
        <end position="408"/>
    </location>
</feature>
<evidence type="ECO:0000256" key="4">
    <source>
        <dbReference type="ARBA" id="ARBA00023224"/>
    </source>
</evidence>
<evidence type="ECO:0000256" key="2">
    <source>
        <dbReference type="ARBA" id="ARBA00022475"/>
    </source>
</evidence>
<protein>
    <submittedName>
        <fullName evidence="10">Methyl-accepting chemotaxis protein</fullName>
    </submittedName>
</protein>
<dbReference type="Pfam" id="PF00015">
    <property type="entry name" value="MCPsignal"/>
    <property type="match status" value="1"/>
</dbReference>
<dbReference type="AlphaFoldDB" id="A0A9E8RUC7"/>
<dbReference type="Gene3D" id="1.10.287.950">
    <property type="entry name" value="Methyl-accepting chemotaxis protein"/>
    <property type="match status" value="1"/>
</dbReference>
<dbReference type="Gene3D" id="6.10.340.10">
    <property type="match status" value="1"/>
</dbReference>
<keyword evidence="7" id="KW-0812">Transmembrane</keyword>
<evidence type="ECO:0000256" key="6">
    <source>
        <dbReference type="PROSITE-ProRule" id="PRU00284"/>
    </source>
</evidence>
<dbReference type="SMART" id="SM00304">
    <property type="entry name" value="HAMP"/>
    <property type="match status" value="1"/>
</dbReference>
<organism evidence="10 11">
    <name type="scientific">Fervidibacillus albus</name>
    <dbReference type="NCBI Taxonomy" id="2980026"/>
    <lineage>
        <taxon>Bacteria</taxon>
        <taxon>Bacillati</taxon>
        <taxon>Bacillota</taxon>
        <taxon>Bacilli</taxon>
        <taxon>Bacillales</taxon>
        <taxon>Bacillaceae</taxon>
        <taxon>Fervidibacillus</taxon>
    </lineage>
</organism>
<evidence type="ECO:0000313" key="11">
    <source>
        <dbReference type="Proteomes" id="UP001164718"/>
    </source>
</evidence>
<dbReference type="SMART" id="SM00283">
    <property type="entry name" value="MA"/>
    <property type="match status" value="1"/>
</dbReference>
<dbReference type="Pfam" id="PF00672">
    <property type="entry name" value="HAMP"/>
    <property type="match status" value="1"/>
</dbReference>
<evidence type="ECO:0000256" key="7">
    <source>
        <dbReference type="SAM" id="Phobius"/>
    </source>
</evidence>
<evidence type="ECO:0000256" key="5">
    <source>
        <dbReference type="ARBA" id="ARBA00029447"/>
    </source>
</evidence>
<feature type="transmembrane region" description="Helical" evidence="7">
    <location>
        <begin position="57"/>
        <end position="82"/>
    </location>
</feature>
<feature type="domain" description="HAMP" evidence="9">
    <location>
        <begin position="80"/>
        <end position="132"/>
    </location>
</feature>
<dbReference type="CDD" id="cd11386">
    <property type="entry name" value="MCP_signal"/>
    <property type="match status" value="1"/>
</dbReference>
<dbReference type="CDD" id="cd06225">
    <property type="entry name" value="HAMP"/>
    <property type="match status" value="1"/>
</dbReference>
<keyword evidence="11" id="KW-1185">Reference proteome</keyword>
<dbReference type="KEGG" id="faf:OE104_12435"/>
<dbReference type="RefSeq" id="WP_275417142.1">
    <property type="nucleotide sequence ID" value="NZ_CP106878.1"/>
</dbReference>
<dbReference type="EMBL" id="CP106878">
    <property type="protein sequence ID" value="WAA09360.1"/>
    <property type="molecule type" value="Genomic_DNA"/>
</dbReference>
<sequence>MNQTLKDDQRPDSKRKKLFSISIRWKLISVVVVSLLISTPITALLNSLIEDFFTDKIFVFVDFVLSIAVATILFSLAIRFLILSPIKKVEQAIQRASEGDLTVFIENDANDEIGRLSKAFNRMIENLRGLIGNMNRTGLKVANYSNQLHSITEENSEATEQISLSIQEVSSGAESQAQSANELFHQAKDISNRMESSAHSIQMMAERAESTNVRAENGNEIVRKTVQQMNEIKKSVRETGELIYSLKERSDQVGKIVDMITEISDQTNLLALNASIEAARAGEHGKGFAVVAEEVRKLAEQSNGAGENIRHILMDIQSGILNAVQSMDQGKTIVESGIQMIGQTGDSFQAIVKDIEEVTVQAKEVSNTVDQVNTGLTNMVAMIERVAVTTEQSSGSIENISSSVEELNASMEEIAASASMLQTISDDLQSNLKEFKV</sequence>
<keyword evidence="4 6" id="KW-0807">Transducer</keyword>
<dbReference type="PANTHER" id="PTHR32089:SF112">
    <property type="entry name" value="LYSOZYME-LIKE PROTEIN-RELATED"/>
    <property type="match status" value="1"/>
</dbReference>
<evidence type="ECO:0000313" key="10">
    <source>
        <dbReference type="EMBL" id="WAA09360.1"/>
    </source>
</evidence>
<comment type="subcellular location">
    <subcellularLocation>
        <location evidence="1">Cell membrane</location>
    </subcellularLocation>
</comment>
<dbReference type="InterPro" id="IPR003660">
    <property type="entry name" value="HAMP_dom"/>
</dbReference>
<evidence type="ECO:0000256" key="1">
    <source>
        <dbReference type="ARBA" id="ARBA00004236"/>
    </source>
</evidence>
<gene>
    <name evidence="10" type="ORF">OE104_12435</name>
</gene>
<evidence type="ECO:0000259" key="9">
    <source>
        <dbReference type="PROSITE" id="PS50885"/>
    </source>
</evidence>
<keyword evidence="2" id="KW-1003">Cell membrane</keyword>
<proteinExistence type="inferred from homology"/>
<dbReference type="SUPFAM" id="SSF58104">
    <property type="entry name" value="Methyl-accepting chemotaxis protein (MCP) signaling domain"/>
    <property type="match status" value="1"/>
</dbReference>
<dbReference type="PROSITE" id="PS50885">
    <property type="entry name" value="HAMP"/>
    <property type="match status" value="1"/>
</dbReference>
<dbReference type="PROSITE" id="PS50111">
    <property type="entry name" value="CHEMOTAXIS_TRANSDUC_2"/>
    <property type="match status" value="1"/>
</dbReference>
<keyword evidence="3 7" id="KW-0472">Membrane</keyword>
<dbReference type="GO" id="GO:0005886">
    <property type="term" value="C:plasma membrane"/>
    <property type="evidence" value="ECO:0007669"/>
    <property type="project" value="UniProtKB-SubCell"/>
</dbReference>
<dbReference type="GO" id="GO:0007165">
    <property type="term" value="P:signal transduction"/>
    <property type="evidence" value="ECO:0007669"/>
    <property type="project" value="UniProtKB-KW"/>
</dbReference>
<dbReference type="InterPro" id="IPR004089">
    <property type="entry name" value="MCPsignal_dom"/>
</dbReference>
<dbReference type="PANTHER" id="PTHR32089">
    <property type="entry name" value="METHYL-ACCEPTING CHEMOTAXIS PROTEIN MCPB"/>
    <property type="match status" value="1"/>
</dbReference>
<dbReference type="Proteomes" id="UP001164718">
    <property type="component" value="Chromosome"/>
</dbReference>
<evidence type="ECO:0000259" key="8">
    <source>
        <dbReference type="PROSITE" id="PS50111"/>
    </source>
</evidence>
<feature type="transmembrane region" description="Helical" evidence="7">
    <location>
        <begin position="23"/>
        <end position="45"/>
    </location>
</feature>
<name>A0A9E8RUC7_9BACI</name>
<reference evidence="10" key="1">
    <citation type="submission" date="2022-09" db="EMBL/GenBank/DDBJ databases">
        <title>Complete Genomes of Fervidibacillus albus and Fervidibacillus halotolerans isolated from tidal flat sediments.</title>
        <authorList>
            <person name="Kwon K.K."/>
            <person name="Yang S.-H."/>
            <person name="Park M.J."/>
            <person name="Oh H.-M."/>
        </authorList>
    </citation>
    <scope>NUCLEOTIDE SEQUENCE</scope>
    <source>
        <strain evidence="10">MEBiC13591</strain>
    </source>
</reference>
<comment type="similarity">
    <text evidence="5">Belongs to the methyl-accepting chemotaxis (MCP) protein family.</text>
</comment>
<evidence type="ECO:0000256" key="3">
    <source>
        <dbReference type="ARBA" id="ARBA00023136"/>
    </source>
</evidence>
<keyword evidence="7" id="KW-1133">Transmembrane helix</keyword>